<name>A0ABD1RHT0_9LAMI</name>
<dbReference type="InterPro" id="IPR012337">
    <property type="entry name" value="RNaseH-like_sf"/>
</dbReference>
<dbReference type="SUPFAM" id="SSF53098">
    <property type="entry name" value="Ribonuclease H-like"/>
    <property type="match status" value="1"/>
</dbReference>
<keyword evidence="2" id="KW-0479">Metal-binding</keyword>
<keyword evidence="9" id="KW-0233">DNA recombination</keyword>
<dbReference type="GO" id="GO:0004519">
    <property type="term" value="F:endonuclease activity"/>
    <property type="evidence" value="ECO:0007669"/>
    <property type="project" value="UniProtKB-KW"/>
</dbReference>
<dbReference type="GO" id="GO:0003964">
    <property type="term" value="F:RNA-directed DNA polymerase activity"/>
    <property type="evidence" value="ECO:0007669"/>
    <property type="project" value="UniProtKB-KW"/>
</dbReference>
<accession>A0ABD1RHT0</accession>
<keyword evidence="12" id="KW-1185">Reference proteome</keyword>
<dbReference type="GO" id="GO:0016787">
    <property type="term" value="F:hydrolase activity"/>
    <property type="evidence" value="ECO:0007669"/>
    <property type="project" value="UniProtKB-KW"/>
</dbReference>
<evidence type="ECO:0000313" key="12">
    <source>
        <dbReference type="Proteomes" id="UP001604336"/>
    </source>
</evidence>
<gene>
    <name evidence="11" type="ORF">Adt_32233</name>
</gene>
<evidence type="ECO:0000256" key="4">
    <source>
        <dbReference type="ARBA" id="ARBA00022801"/>
    </source>
</evidence>
<dbReference type="AlphaFoldDB" id="A0ABD1RHT0"/>
<dbReference type="PROSITE" id="PS50994">
    <property type="entry name" value="INTEGRASE"/>
    <property type="match status" value="1"/>
</dbReference>
<keyword evidence="6" id="KW-0229">DNA integration</keyword>
<dbReference type="GO" id="GO:0003887">
    <property type="term" value="F:DNA-directed DNA polymerase activity"/>
    <property type="evidence" value="ECO:0007669"/>
    <property type="project" value="UniProtKB-KW"/>
</dbReference>
<evidence type="ECO:0000256" key="1">
    <source>
        <dbReference type="ARBA" id="ARBA00022722"/>
    </source>
</evidence>
<evidence type="ECO:0000256" key="2">
    <source>
        <dbReference type="ARBA" id="ARBA00022723"/>
    </source>
</evidence>
<dbReference type="GO" id="GO:0015074">
    <property type="term" value="P:DNA integration"/>
    <property type="evidence" value="ECO:0007669"/>
    <property type="project" value="UniProtKB-KW"/>
</dbReference>
<dbReference type="GO" id="GO:0006310">
    <property type="term" value="P:DNA recombination"/>
    <property type="evidence" value="ECO:0007669"/>
    <property type="project" value="UniProtKB-KW"/>
</dbReference>
<dbReference type="GO" id="GO:0046872">
    <property type="term" value="F:metal ion binding"/>
    <property type="evidence" value="ECO:0007669"/>
    <property type="project" value="UniProtKB-KW"/>
</dbReference>
<evidence type="ECO:0000256" key="9">
    <source>
        <dbReference type="ARBA" id="ARBA00023172"/>
    </source>
</evidence>
<evidence type="ECO:0000259" key="10">
    <source>
        <dbReference type="PROSITE" id="PS50994"/>
    </source>
</evidence>
<keyword evidence="5" id="KW-0460">Magnesium</keyword>
<evidence type="ECO:0000256" key="5">
    <source>
        <dbReference type="ARBA" id="ARBA00022842"/>
    </source>
</evidence>
<dbReference type="InterPro" id="IPR036397">
    <property type="entry name" value="RNaseH_sf"/>
</dbReference>
<comment type="caution">
    <text evidence="11">The sequence shown here is derived from an EMBL/GenBank/DDBJ whole genome shotgun (WGS) entry which is preliminary data.</text>
</comment>
<evidence type="ECO:0000256" key="7">
    <source>
        <dbReference type="ARBA" id="ARBA00022918"/>
    </source>
</evidence>
<keyword evidence="8" id="KW-0548">Nucleotidyltransferase</keyword>
<feature type="domain" description="Integrase catalytic" evidence="10">
    <location>
        <begin position="1"/>
        <end position="131"/>
    </location>
</feature>
<proteinExistence type="predicted"/>
<dbReference type="Gene3D" id="3.30.420.10">
    <property type="entry name" value="Ribonuclease H-like superfamily/Ribonuclease H"/>
    <property type="match status" value="1"/>
</dbReference>
<sequence length="132" mass="14975">MDPSKDLDVNLDDFNKLVQNLSNVDKKFDDEDLSVILLNSLPDHFKDEFDNFCKDKGIERHRSVRFTPQQNGVAERMNKTIMNKVRCLLISSGVPKGFWGEAVATAVYLISRCPSSAIQSKTPKKTVEREIS</sequence>
<keyword evidence="3" id="KW-0255">Endonuclease</keyword>
<evidence type="ECO:0000256" key="6">
    <source>
        <dbReference type="ARBA" id="ARBA00022908"/>
    </source>
</evidence>
<organism evidence="11 12">
    <name type="scientific">Abeliophyllum distichum</name>
    <dbReference type="NCBI Taxonomy" id="126358"/>
    <lineage>
        <taxon>Eukaryota</taxon>
        <taxon>Viridiplantae</taxon>
        <taxon>Streptophyta</taxon>
        <taxon>Embryophyta</taxon>
        <taxon>Tracheophyta</taxon>
        <taxon>Spermatophyta</taxon>
        <taxon>Magnoliopsida</taxon>
        <taxon>eudicotyledons</taxon>
        <taxon>Gunneridae</taxon>
        <taxon>Pentapetalae</taxon>
        <taxon>asterids</taxon>
        <taxon>lamiids</taxon>
        <taxon>Lamiales</taxon>
        <taxon>Oleaceae</taxon>
        <taxon>Forsythieae</taxon>
        <taxon>Abeliophyllum</taxon>
    </lineage>
</organism>
<keyword evidence="1" id="KW-0540">Nuclease</keyword>
<evidence type="ECO:0000313" key="11">
    <source>
        <dbReference type="EMBL" id="KAL2487477.1"/>
    </source>
</evidence>
<dbReference type="InterPro" id="IPR039537">
    <property type="entry name" value="Retrotran_Ty1/copia-like"/>
</dbReference>
<dbReference type="Proteomes" id="UP001604336">
    <property type="component" value="Unassembled WGS sequence"/>
</dbReference>
<keyword evidence="8" id="KW-0239">DNA-directed DNA polymerase</keyword>
<dbReference type="PANTHER" id="PTHR42648:SF11">
    <property type="entry name" value="TRANSPOSON TY4-P GAG-POL POLYPROTEIN"/>
    <property type="match status" value="1"/>
</dbReference>
<keyword evidence="8" id="KW-0808">Transferase</keyword>
<protein>
    <recommendedName>
        <fullName evidence="10">Integrase catalytic domain-containing protein</fullName>
    </recommendedName>
</protein>
<evidence type="ECO:0000256" key="3">
    <source>
        <dbReference type="ARBA" id="ARBA00022759"/>
    </source>
</evidence>
<keyword evidence="4" id="KW-0378">Hydrolase</keyword>
<dbReference type="EMBL" id="JBFOLK010000009">
    <property type="protein sequence ID" value="KAL2487477.1"/>
    <property type="molecule type" value="Genomic_DNA"/>
</dbReference>
<keyword evidence="7" id="KW-0695">RNA-directed DNA polymerase</keyword>
<dbReference type="Pfam" id="PF14223">
    <property type="entry name" value="Retrotran_gag_2"/>
    <property type="match status" value="1"/>
</dbReference>
<dbReference type="PANTHER" id="PTHR42648">
    <property type="entry name" value="TRANSPOSASE, PUTATIVE-RELATED"/>
    <property type="match status" value="1"/>
</dbReference>
<reference evidence="12" key="1">
    <citation type="submission" date="2024-07" db="EMBL/GenBank/DDBJ databases">
        <title>Two chromosome-level genome assemblies of Korean endemic species Abeliophyllum distichum and Forsythia ovata (Oleaceae).</title>
        <authorList>
            <person name="Jang H."/>
        </authorList>
    </citation>
    <scope>NUCLEOTIDE SEQUENCE [LARGE SCALE GENOMIC DNA]</scope>
</reference>
<dbReference type="InterPro" id="IPR001584">
    <property type="entry name" value="Integrase_cat-core"/>
</dbReference>
<evidence type="ECO:0000256" key="8">
    <source>
        <dbReference type="ARBA" id="ARBA00022932"/>
    </source>
</evidence>